<dbReference type="PROSITE" id="PS51257">
    <property type="entry name" value="PROKAR_LIPOPROTEIN"/>
    <property type="match status" value="1"/>
</dbReference>
<dbReference type="AlphaFoldDB" id="A0A5C6X3F3"/>
<dbReference type="RefSeq" id="WP_146976340.1">
    <property type="nucleotide sequence ID" value="NZ_VOSL01000128.1"/>
</dbReference>
<evidence type="ECO:0000313" key="1">
    <source>
        <dbReference type="EMBL" id="TXD32479.1"/>
    </source>
</evidence>
<protein>
    <submittedName>
        <fullName evidence="1">Uncharacterized protein</fullName>
    </submittedName>
</protein>
<accession>A0A5C6X3F3</accession>
<reference evidence="1 2" key="1">
    <citation type="submission" date="2019-08" db="EMBL/GenBank/DDBJ databases">
        <title>Bradymonadales sp. TMQ2.</title>
        <authorList>
            <person name="Liang Q."/>
        </authorList>
    </citation>
    <scope>NUCLEOTIDE SEQUENCE [LARGE SCALE GENOMIC DNA]</scope>
    <source>
        <strain evidence="1 2">TMQ2</strain>
    </source>
</reference>
<dbReference type="OrthoDB" id="5492747at2"/>
<dbReference type="Proteomes" id="UP000321046">
    <property type="component" value="Unassembled WGS sequence"/>
</dbReference>
<sequence>MKSRWKAKVAAGVIGLSLAGCSTNQIADRIMGNAMATTEQRIGEEIGNRVAGALLKDLTPALMRQYTVGLMQMLFYQGGYNMEFAEYQPGEYTRWSTEGSDYGQEIVKAFLREEEDGKQWWRIESRATDTSNDEEVELIMEALFEIGEDGQRYVRRVRAKYPGEEEAREVPVHEDDAERWVIYSQGQLTEESMEGLRKGEETLETPAGSFATERYEMDGTQGVTSFTWWVTDQGVPGGLVATEHRNNDDEVYQRMTLQAYGDDAVESKLGVFE</sequence>
<organism evidence="1 2">
    <name type="scientific">Lujinxingia vulgaris</name>
    <dbReference type="NCBI Taxonomy" id="2600176"/>
    <lineage>
        <taxon>Bacteria</taxon>
        <taxon>Deltaproteobacteria</taxon>
        <taxon>Bradymonadales</taxon>
        <taxon>Lujinxingiaceae</taxon>
        <taxon>Lujinxingia</taxon>
    </lineage>
</organism>
<comment type="caution">
    <text evidence="1">The sequence shown here is derived from an EMBL/GenBank/DDBJ whole genome shotgun (WGS) entry which is preliminary data.</text>
</comment>
<dbReference type="EMBL" id="VOSL01000128">
    <property type="protein sequence ID" value="TXD32479.1"/>
    <property type="molecule type" value="Genomic_DNA"/>
</dbReference>
<gene>
    <name evidence="1" type="ORF">FRC96_17450</name>
</gene>
<name>A0A5C6X3F3_9DELT</name>
<evidence type="ECO:0000313" key="2">
    <source>
        <dbReference type="Proteomes" id="UP000321046"/>
    </source>
</evidence>
<proteinExistence type="predicted"/>